<dbReference type="GO" id="GO:0009982">
    <property type="term" value="F:pseudouridine synthase activity"/>
    <property type="evidence" value="ECO:0007669"/>
    <property type="project" value="InterPro"/>
</dbReference>
<name>A0A2U3LHU5_9FIRM</name>
<dbReference type="GO" id="GO:0000455">
    <property type="term" value="P:enzyme-directed rRNA pseudouridine synthesis"/>
    <property type="evidence" value="ECO:0007669"/>
    <property type="project" value="TreeGrafter"/>
</dbReference>
<dbReference type="OrthoDB" id="9807829at2"/>
<proteinExistence type="inferred from homology"/>
<dbReference type="InterPro" id="IPR050188">
    <property type="entry name" value="RluA_PseudoU_synthase"/>
</dbReference>
<keyword evidence="4 6" id="KW-0413">Isomerase</keyword>
<evidence type="ECO:0000313" key="7">
    <source>
        <dbReference type="Proteomes" id="UP000238916"/>
    </source>
</evidence>
<protein>
    <recommendedName>
        <fullName evidence="4">Pseudouridine synthase</fullName>
        <ecNumber evidence="4">5.4.99.-</ecNumber>
    </recommendedName>
</protein>
<dbReference type="Proteomes" id="UP000238916">
    <property type="component" value="Unassembled WGS sequence"/>
</dbReference>
<accession>A0A2U3LHU5</accession>
<dbReference type="GO" id="GO:0140098">
    <property type="term" value="F:catalytic activity, acting on RNA"/>
    <property type="evidence" value="ECO:0007669"/>
    <property type="project" value="UniProtKB-ARBA"/>
</dbReference>
<evidence type="ECO:0000256" key="2">
    <source>
        <dbReference type="ARBA" id="ARBA00010876"/>
    </source>
</evidence>
<sequence length="304" mass="35074">MNAQHTLWEYRLQSEDSGQKYLTILLHKFHFSLRLLQRLKQGERVWINGTFTYLTARGKEGETLSVQLFSDDEETNIPGENLPLKILYEDEYLFAVNKPVGQVVHPTHRYLTNTLGNAVIGYWERQGEHRLYRPIHRIDRNTSGVVVIAKNQFAHQQLAWQLERGQILKRYFGFVKGVVHENEGTIDDPIGFAPDSFIKRNIHPDGMPARTLFRVLYRYPQATLLEFILETGRTHQIRVHCEGFGHPMLGDDLYGGDTTLLSRQALHSSVYAFLHPATGLPLVIRAPFPDDLRELVKKLKSFTL</sequence>
<evidence type="ECO:0000256" key="4">
    <source>
        <dbReference type="RuleBase" id="RU362028"/>
    </source>
</evidence>
<dbReference type="Gene3D" id="3.30.2350.10">
    <property type="entry name" value="Pseudouridine synthase"/>
    <property type="match status" value="1"/>
</dbReference>
<dbReference type="PROSITE" id="PS01129">
    <property type="entry name" value="PSI_RLU"/>
    <property type="match status" value="1"/>
</dbReference>
<dbReference type="GO" id="GO:0003723">
    <property type="term" value="F:RNA binding"/>
    <property type="evidence" value="ECO:0007669"/>
    <property type="project" value="InterPro"/>
</dbReference>
<gene>
    <name evidence="6" type="ORF">SBF1_500005</name>
</gene>
<comment type="function">
    <text evidence="4">Responsible for synthesis of pseudouridine from uracil.</text>
</comment>
<dbReference type="SUPFAM" id="SSF55120">
    <property type="entry name" value="Pseudouridine synthase"/>
    <property type="match status" value="1"/>
</dbReference>
<dbReference type="NCBIfam" id="TIGR00005">
    <property type="entry name" value="rluA_subfam"/>
    <property type="match status" value="1"/>
</dbReference>
<comment type="catalytic activity">
    <reaction evidence="1 4">
        <text>a uridine in RNA = a pseudouridine in RNA</text>
        <dbReference type="Rhea" id="RHEA:48348"/>
        <dbReference type="Rhea" id="RHEA-COMP:12068"/>
        <dbReference type="Rhea" id="RHEA-COMP:12069"/>
        <dbReference type="ChEBI" id="CHEBI:65314"/>
        <dbReference type="ChEBI" id="CHEBI:65315"/>
    </reaction>
</comment>
<dbReference type="InterPro" id="IPR006224">
    <property type="entry name" value="PsdUridine_synth_RluA-like_CS"/>
</dbReference>
<dbReference type="CDD" id="cd02869">
    <property type="entry name" value="PseudoU_synth_RluA_like"/>
    <property type="match status" value="1"/>
</dbReference>
<feature type="domain" description="Pseudouridine synthase RsuA/RluA-like" evidence="5">
    <location>
        <begin position="93"/>
        <end position="242"/>
    </location>
</feature>
<evidence type="ECO:0000313" key="6">
    <source>
        <dbReference type="EMBL" id="SPF51389.1"/>
    </source>
</evidence>
<dbReference type="PANTHER" id="PTHR21600:SF35">
    <property type="entry name" value="PSEUDOURIDINE SYNTHASE"/>
    <property type="match status" value="1"/>
</dbReference>
<organism evidence="6 7">
    <name type="scientific">Candidatus Desulfosporosinus infrequens</name>
    <dbReference type="NCBI Taxonomy" id="2043169"/>
    <lineage>
        <taxon>Bacteria</taxon>
        <taxon>Bacillati</taxon>
        <taxon>Bacillota</taxon>
        <taxon>Clostridia</taxon>
        <taxon>Eubacteriales</taxon>
        <taxon>Desulfitobacteriaceae</taxon>
        <taxon>Desulfosporosinus</taxon>
    </lineage>
</organism>
<dbReference type="InterPro" id="IPR006225">
    <property type="entry name" value="PsdUridine_synth_RluC/D"/>
</dbReference>
<dbReference type="EC" id="5.4.99.-" evidence="4"/>
<dbReference type="InterPro" id="IPR006145">
    <property type="entry name" value="PsdUridine_synth_RsuA/RluA"/>
</dbReference>
<evidence type="ECO:0000259" key="5">
    <source>
        <dbReference type="Pfam" id="PF00849"/>
    </source>
</evidence>
<evidence type="ECO:0000256" key="1">
    <source>
        <dbReference type="ARBA" id="ARBA00000073"/>
    </source>
</evidence>
<dbReference type="PANTHER" id="PTHR21600">
    <property type="entry name" value="MITOCHONDRIAL RNA PSEUDOURIDINE SYNTHASE"/>
    <property type="match status" value="1"/>
</dbReference>
<evidence type="ECO:0000256" key="3">
    <source>
        <dbReference type="PIRSR" id="PIRSR606225-1"/>
    </source>
</evidence>
<dbReference type="InterPro" id="IPR020103">
    <property type="entry name" value="PsdUridine_synth_cat_dom_sf"/>
</dbReference>
<comment type="similarity">
    <text evidence="2 4">Belongs to the pseudouridine synthase RluA family.</text>
</comment>
<dbReference type="AlphaFoldDB" id="A0A2U3LHU5"/>
<reference evidence="7" key="1">
    <citation type="submission" date="2018-02" db="EMBL/GenBank/DDBJ databases">
        <authorList>
            <person name="Hausmann B."/>
        </authorList>
    </citation>
    <scope>NUCLEOTIDE SEQUENCE [LARGE SCALE GENOMIC DNA]</scope>
    <source>
        <strain evidence="7">Peat soil MAG SbF1</strain>
    </source>
</reference>
<dbReference type="Pfam" id="PF00849">
    <property type="entry name" value="PseudoU_synth_2"/>
    <property type="match status" value="1"/>
</dbReference>
<dbReference type="EMBL" id="OMOF01000446">
    <property type="protein sequence ID" value="SPF51389.1"/>
    <property type="molecule type" value="Genomic_DNA"/>
</dbReference>
<feature type="active site" evidence="3">
    <location>
        <position position="139"/>
    </location>
</feature>